<dbReference type="EMBL" id="CP024915">
    <property type="protein sequence ID" value="AUZ87025.1"/>
    <property type="molecule type" value="Genomic_DNA"/>
</dbReference>
<reference evidence="2 3" key="1">
    <citation type="submission" date="2017-11" db="EMBL/GenBank/DDBJ databases">
        <title>Draft genome of Arthrobacter agilis strain UMCV2, a plant growth-promoting rhizobacterium and biocontrol capacity of phytopathogenic fungi.</title>
        <authorList>
            <person name="Martinez-Camara R."/>
            <person name="Santoyo G."/>
            <person name="Moreno-Hagelsieb G."/>
            <person name="Valencia-Cantero E."/>
        </authorList>
    </citation>
    <scope>NUCLEOTIDE SEQUENCE [LARGE SCALE GENOMIC DNA]</scope>
    <source>
        <strain evidence="2 3">UMCV2</strain>
    </source>
</reference>
<protein>
    <submittedName>
        <fullName evidence="2">PAC2 family protein</fullName>
    </submittedName>
</protein>
<dbReference type="SUPFAM" id="SSF159659">
    <property type="entry name" value="Cgl1923-like"/>
    <property type="match status" value="1"/>
</dbReference>
<feature type="region of interest" description="Disordered" evidence="1">
    <location>
        <begin position="319"/>
        <end position="361"/>
    </location>
</feature>
<evidence type="ECO:0000256" key="1">
    <source>
        <dbReference type="SAM" id="MobiDB-lite"/>
    </source>
</evidence>
<accession>A0A2L0UCP7</accession>
<dbReference type="Proteomes" id="UP000239187">
    <property type="component" value="Chromosome"/>
</dbReference>
<dbReference type="InterPro" id="IPR038389">
    <property type="entry name" value="PSMG2_sf"/>
</dbReference>
<proteinExistence type="predicted"/>
<name>A0A2L0UCP7_9MICC</name>
<dbReference type="Pfam" id="PF09754">
    <property type="entry name" value="PAC2"/>
    <property type="match status" value="1"/>
</dbReference>
<organism evidence="2 3">
    <name type="scientific">Arthrobacter agilis</name>
    <dbReference type="NCBI Taxonomy" id="37921"/>
    <lineage>
        <taxon>Bacteria</taxon>
        <taxon>Bacillati</taxon>
        <taxon>Actinomycetota</taxon>
        <taxon>Actinomycetes</taxon>
        <taxon>Micrococcales</taxon>
        <taxon>Micrococcaceae</taxon>
        <taxon>Arthrobacter</taxon>
    </lineage>
</organism>
<feature type="compositionally biased region" description="Basic and acidic residues" evidence="1">
    <location>
        <begin position="323"/>
        <end position="350"/>
    </location>
</feature>
<dbReference type="Gene3D" id="1.10.287.100">
    <property type="match status" value="1"/>
</dbReference>
<gene>
    <name evidence="2" type="ORF">CVO76_04795</name>
</gene>
<evidence type="ECO:0000313" key="2">
    <source>
        <dbReference type="EMBL" id="AUZ87025.1"/>
    </source>
</evidence>
<dbReference type="AlphaFoldDB" id="A0A2L0UCP7"/>
<dbReference type="InterPro" id="IPR019151">
    <property type="entry name" value="Proteasome_assmbl_chaperone_2"/>
</dbReference>
<dbReference type="Gene3D" id="3.40.50.10900">
    <property type="entry name" value="PAC-like subunit"/>
    <property type="match status" value="1"/>
</dbReference>
<sequence>MLDPRTLYNTDADVFGDPRIKGLPLLVSLTGFLDAGHVVSQVSEELLEVLEHELVAEFDADQLMDYRGRRPKITFAEDHLTDYQPHRLELHRLFDGLGEPFLLLTGVEPDLQWERFASAVVGLVEDLEVPLVSWIHAIPMPVPHTRPIGVTLHGNRSDLIDGMNAWRPTAELQASIGHVLELRLVEAGNDVVGHVIHVPHYLSEAEYPPAAVAGLEYLGATARLVLPTDRLRETGRDVERQIARQVGNSAEVQSVVASLEKRYDEYADGAARRSLLVKENSELASAEELGAAVEAYLASPQAEEESTLLWDTEFLGASPIDYGSHDSSHDSGESRDREPGAGDAAGRDDEGPAGPGSRSAA</sequence>
<evidence type="ECO:0000313" key="3">
    <source>
        <dbReference type="Proteomes" id="UP000239187"/>
    </source>
</evidence>